<dbReference type="InterPro" id="IPR007685">
    <property type="entry name" value="RelA_SpoT"/>
</dbReference>
<dbReference type="InterPro" id="IPR043519">
    <property type="entry name" value="NT_sf"/>
</dbReference>
<dbReference type="Proteomes" id="UP001200642">
    <property type="component" value="Unassembled WGS sequence"/>
</dbReference>
<dbReference type="PANTHER" id="PTHR41773">
    <property type="entry name" value="GTP PYROPHOSPHATASE-RELATED"/>
    <property type="match status" value="1"/>
</dbReference>
<feature type="domain" description="RelA/SpoT" evidence="1">
    <location>
        <begin position="31"/>
        <end position="167"/>
    </location>
</feature>
<dbReference type="Gene3D" id="3.30.460.10">
    <property type="entry name" value="Beta Polymerase, domain 2"/>
    <property type="match status" value="1"/>
</dbReference>
<dbReference type="SUPFAM" id="SSF81301">
    <property type="entry name" value="Nucleotidyltransferase"/>
    <property type="match status" value="1"/>
</dbReference>
<evidence type="ECO:0000313" key="3">
    <source>
        <dbReference type="Proteomes" id="UP001200642"/>
    </source>
</evidence>
<proteinExistence type="predicted"/>
<comment type="caution">
    <text evidence="2">The sequence shown here is derived from an EMBL/GenBank/DDBJ whole genome shotgun (WGS) entry which is preliminary data.</text>
</comment>
<dbReference type="Pfam" id="PF04607">
    <property type="entry name" value="RelA_SpoT"/>
    <property type="match status" value="1"/>
</dbReference>
<dbReference type="RefSeq" id="WP_317902609.1">
    <property type="nucleotide sequence ID" value="NZ_JAIRBC010000016.1"/>
</dbReference>
<dbReference type="CDD" id="cd05399">
    <property type="entry name" value="NT_Rel-Spo_like"/>
    <property type="match status" value="1"/>
</dbReference>
<organism evidence="2 3">
    <name type="scientific">Cerina litoralis</name>
    <dbReference type="NCBI Taxonomy" id="2874477"/>
    <lineage>
        <taxon>Bacteria</taxon>
        <taxon>Pseudomonadati</taxon>
        <taxon>Bacteroidota</taxon>
        <taxon>Flavobacteriia</taxon>
        <taxon>Flavobacteriales</taxon>
        <taxon>Flavobacteriaceae</taxon>
        <taxon>Cerina</taxon>
    </lineage>
</organism>
<evidence type="ECO:0000313" key="2">
    <source>
        <dbReference type="EMBL" id="MCG2461466.1"/>
    </source>
</evidence>
<dbReference type="SMART" id="SM00954">
    <property type="entry name" value="RelA_SpoT"/>
    <property type="match status" value="1"/>
</dbReference>
<accession>A0AAE3EXM0</accession>
<evidence type="ECO:0000259" key="1">
    <source>
        <dbReference type="SMART" id="SM00954"/>
    </source>
</evidence>
<dbReference type="EMBL" id="JAIRBC010000016">
    <property type="protein sequence ID" value="MCG2461466.1"/>
    <property type="molecule type" value="Genomic_DNA"/>
</dbReference>
<dbReference type="AlphaFoldDB" id="A0AAE3EXM0"/>
<name>A0AAE3EXM0_9FLAO</name>
<sequence length="296" mass="34709">MIAGFQLIEEEICQKIKDELDKIGIHYRIFSRSKDEKSIREKITRKAKEGSPYHSNGKLIQDIIGIRVVTYFRDDVNLVKDILSRVITFKDEEIDSPELTVFKPKRTNIICSFNESQSKTFSEVQLSSEKEYYNLLDSTFELQLRTILSEGWHEIDHSLRYKCKEDWEGHYDNERLLNGIYASLETNDIALKNLFTELAYKHFKSKNWEGLIRNKFRLRFQLIPLKEEVVQILNEDLTIGKELFKLNREASLMKLYEIDLSLPVNMNNIIFLLNGLLIKNEGLLAVTPDVILKEVK</sequence>
<keyword evidence="3" id="KW-1185">Reference proteome</keyword>
<dbReference type="GO" id="GO:0015969">
    <property type="term" value="P:guanosine tetraphosphate metabolic process"/>
    <property type="evidence" value="ECO:0007669"/>
    <property type="project" value="InterPro"/>
</dbReference>
<dbReference type="PANTHER" id="PTHR41773:SF1">
    <property type="entry name" value="RELA_SPOT DOMAIN-CONTAINING PROTEIN"/>
    <property type="match status" value="1"/>
</dbReference>
<gene>
    <name evidence="2" type="ORF">K8352_11955</name>
</gene>
<protein>
    <submittedName>
        <fullName evidence="2">RelA/SpoT domain-containing protein</fullName>
    </submittedName>
</protein>
<reference evidence="2" key="1">
    <citation type="submission" date="2023-02" db="EMBL/GenBank/DDBJ databases">
        <title>Genome of Flavobacteriaceae gen. nov. sp. strain F89.</title>
        <authorList>
            <person name="Wang Y."/>
        </authorList>
    </citation>
    <scope>NUCLEOTIDE SEQUENCE</scope>
    <source>
        <strain evidence="2">F89</strain>
    </source>
</reference>